<dbReference type="SUPFAM" id="SSF140931">
    <property type="entry name" value="Fic-like"/>
    <property type="match status" value="1"/>
</dbReference>
<gene>
    <name evidence="2" type="ORF">CALK_0064</name>
</gene>
<proteinExistence type="predicted"/>
<dbReference type="EMBL" id="ASJR01000001">
    <property type="protein sequence ID" value="ERP39273.1"/>
    <property type="molecule type" value="Genomic_DNA"/>
</dbReference>
<dbReference type="GO" id="GO:0016301">
    <property type="term" value="F:kinase activity"/>
    <property type="evidence" value="ECO:0007669"/>
    <property type="project" value="InterPro"/>
</dbReference>
<dbReference type="OrthoDB" id="9802752at2"/>
<feature type="domain" description="Fido" evidence="1">
    <location>
        <begin position="5"/>
        <end position="123"/>
    </location>
</feature>
<dbReference type="PANTHER" id="PTHR39426:SF1">
    <property type="entry name" value="HOMOLOGY TO DEATH-ON-CURING PROTEIN OF PHAGE P1"/>
    <property type="match status" value="1"/>
</dbReference>
<dbReference type="Proteomes" id="UP000017148">
    <property type="component" value="Unassembled WGS sequence"/>
</dbReference>
<dbReference type="NCBIfam" id="TIGR01550">
    <property type="entry name" value="DOC_P1"/>
    <property type="match status" value="1"/>
</dbReference>
<evidence type="ECO:0000259" key="1">
    <source>
        <dbReference type="PROSITE" id="PS51459"/>
    </source>
</evidence>
<accession>U7DCK2</accession>
<protein>
    <submittedName>
        <fullName evidence="2">Death-on-curing family protein</fullName>
    </submittedName>
</protein>
<dbReference type="Gene3D" id="1.20.120.1870">
    <property type="entry name" value="Fic/DOC protein, Fido domain"/>
    <property type="match status" value="1"/>
</dbReference>
<dbReference type="InterPro" id="IPR006440">
    <property type="entry name" value="Doc"/>
</dbReference>
<dbReference type="InterPro" id="IPR036597">
    <property type="entry name" value="Fido-like_dom_sf"/>
</dbReference>
<dbReference type="STRING" id="1313304.CALK_0064"/>
<evidence type="ECO:0000313" key="2">
    <source>
        <dbReference type="EMBL" id="ERP39273.1"/>
    </source>
</evidence>
<reference evidence="2 3" key="1">
    <citation type="journal article" date="2013" name="Environ. Microbiol.">
        <title>Genome analysis of Chitinivibrio alkaliphilus gen. nov., sp. nov., a novel extremely haloalkaliphilic anaerobic chitinolytic bacterium from the candidate phylum Termite Group 3.</title>
        <authorList>
            <person name="Sorokin D.Y."/>
            <person name="Gumerov V.M."/>
            <person name="Rakitin A.L."/>
            <person name="Beletsky A.V."/>
            <person name="Damste J.S."/>
            <person name="Muyzer G."/>
            <person name="Mardanov A.V."/>
            <person name="Ravin N.V."/>
        </authorList>
    </citation>
    <scope>NUCLEOTIDE SEQUENCE [LARGE SCALE GENOMIC DNA]</scope>
    <source>
        <strain evidence="2 3">ACht1</strain>
    </source>
</reference>
<dbReference type="InterPro" id="IPR003812">
    <property type="entry name" value="Fido"/>
</dbReference>
<dbReference type="AlphaFoldDB" id="U7DCK2"/>
<evidence type="ECO:0000313" key="3">
    <source>
        <dbReference type="Proteomes" id="UP000017148"/>
    </source>
</evidence>
<dbReference type="PANTHER" id="PTHR39426">
    <property type="entry name" value="HOMOLOGY TO DEATH-ON-CURING PROTEIN OF PHAGE P1"/>
    <property type="match status" value="1"/>
</dbReference>
<dbReference type="Pfam" id="PF02661">
    <property type="entry name" value="Fic"/>
    <property type="match status" value="1"/>
</dbReference>
<dbReference type="InterPro" id="IPR053737">
    <property type="entry name" value="Type_II_TA_Toxin"/>
</dbReference>
<comment type="caution">
    <text evidence="2">The sequence shown here is derived from an EMBL/GenBank/DDBJ whole genome shotgun (WGS) entry which is preliminary data.</text>
</comment>
<organism evidence="2 3">
    <name type="scientific">Chitinivibrio alkaliphilus ACht1</name>
    <dbReference type="NCBI Taxonomy" id="1313304"/>
    <lineage>
        <taxon>Bacteria</taxon>
        <taxon>Pseudomonadati</taxon>
        <taxon>Fibrobacterota</taxon>
        <taxon>Chitinivibrionia</taxon>
        <taxon>Chitinivibrionales</taxon>
        <taxon>Chitinivibrionaceae</taxon>
        <taxon>Chitinivibrio</taxon>
    </lineage>
</organism>
<keyword evidence="3" id="KW-1185">Reference proteome</keyword>
<sequence length="138" mass="15783">MIRFLCREEILYLHRIEVERSGGTAALRDARELAAILDAPKVTFGGTYLMDIFSMAATYIQSIVYHHPFLDGNKRTALLSALTFLFFNGYTCDETYEEQLADVVLDLISHDISKDDLAHFFSARCFKHSPEDLLSRQQ</sequence>
<dbReference type="eggNOG" id="COG3654">
    <property type="taxonomic scope" value="Bacteria"/>
</dbReference>
<dbReference type="RefSeq" id="WP_022635633.1">
    <property type="nucleotide sequence ID" value="NZ_ASJR01000001.1"/>
</dbReference>
<dbReference type="PROSITE" id="PS51459">
    <property type="entry name" value="FIDO"/>
    <property type="match status" value="1"/>
</dbReference>
<dbReference type="PIRSF" id="PIRSF018297">
    <property type="entry name" value="Doc"/>
    <property type="match status" value="1"/>
</dbReference>
<name>U7DCK2_9BACT</name>